<accession>A0ABR0D1B5</accession>
<keyword evidence="7 9" id="KW-0408">Iron</keyword>
<reference evidence="11 12" key="1">
    <citation type="journal article" date="2023" name="bioRxiv">
        <title>Genome report: Whole genome sequence and annotation of Penstemon davidsonii.</title>
        <authorList>
            <person name="Ostevik K.L."/>
            <person name="Alabady M."/>
            <person name="Zhang M."/>
            <person name="Rausher M.D."/>
        </authorList>
    </citation>
    <scope>NUCLEOTIDE SEQUENCE [LARGE SCALE GENOMIC DNA]</scope>
    <source>
        <strain evidence="11">DNT005</strain>
        <tissue evidence="11">Whole leaf</tissue>
    </source>
</reference>
<evidence type="ECO:0000256" key="5">
    <source>
        <dbReference type="ARBA" id="ARBA00022723"/>
    </source>
</evidence>
<keyword evidence="10" id="KW-1133">Transmembrane helix</keyword>
<dbReference type="InterPro" id="IPR017972">
    <property type="entry name" value="Cyt_P450_CS"/>
</dbReference>
<evidence type="ECO:0000256" key="8">
    <source>
        <dbReference type="ARBA" id="ARBA00023033"/>
    </source>
</evidence>
<dbReference type="SUPFAM" id="SSF48264">
    <property type="entry name" value="Cytochrome P450"/>
    <property type="match status" value="1"/>
</dbReference>
<comment type="caution">
    <text evidence="11">The sequence shown here is derived from an EMBL/GenBank/DDBJ whole genome shotgun (WGS) entry which is preliminary data.</text>
</comment>
<proteinExistence type="inferred from homology"/>
<feature type="transmembrane region" description="Helical" evidence="10">
    <location>
        <begin position="16"/>
        <end position="34"/>
    </location>
</feature>
<keyword evidence="12" id="KW-1185">Reference proteome</keyword>
<dbReference type="PROSITE" id="PS00086">
    <property type="entry name" value="CYTOCHROME_P450"/>
    <property type="match status" value="1"/>
</dbReference>
<dbReference type="PANTHER" id="PTHR47944">
    <property type="entry name" value="CYTOCHROME P450 98A9"/>
    <property type="match status" value="1"/>
</dbReference>
<evidence type="ECO:0000256" key="7">
    <source>
        <dbReference type="ARBA" id="ARBA00023004"/>
    </source>
</evidence>
<comment type="similarity">
    <text evidence="3 9">Belongs to the cytochrome P450 family.</text>
</comment>
<dbReference type="InterPro" id="IPR001128">
    <property type="entry name" value="Cyt_P450"/>
</dbReference>
<sequence>MDNKTSLFSTERVETSFLFIFIPTLLLVVVVISYKRLEFKRDRRVTLPPGPTPMPIFGCLFQMIKNKPRFRWIDQVMDELNTEIACIRIGGVHLIPVRSPELAREFLKKQDAIFSSRPYCMSGRISSKGYLTAILSPLGDQWKKMRRVLATEVLSMAKHRWFHDKRAEEADHLVHYVFNLSQNSSTNGMVNVRNVAQHYCGNVIRRLVFNKRFFGKGMEDGGPGLEEEEHVQGLFTILAYLYGFGIADYIPWLEVFDFDGYKRILKKAYENVTKYQDPEIDERVQMWNNGMKGKEEDILDVLINLKDDSLANNPLLTIEEIKAQITEIMIATVDNPSNAIEWAIAEMINQPDIFHKAHKELDDVVGRDRLVQESDLSKLNFVKACAREAFRLHPVAPFNVPHVSTKDTIVSGYFIPKDSHVLLSRPGLGRNPRVWNEPLKYMPERHIHDHDDASDVVLGDTELNMLSFSTGRRGCAGVLLGSTITTMLLARLIHGFTWNAPNGVPKIDLAESKGDLFLAKPLLALAKPRLNASAYKQL</sequence>
<dbReference type="InterPro" id="IPR036396">
    <property type="entry name" value="Cyt_P450_sf"/>
</dbReference>
<dbReference type="PANTHER" id="PTHR47944:SF19">
    <property type="entry name" value="CYTOCHROME P450 77A4"/>
    <property type="match status" value="1"/>
</dbReference>
<keyword evidence="8 9" id="KW-0503">Monooxygenase</keyword>
<evidence type="ECO:0000256" key="3">
    <source>
        <dbReference type="ARBA" id="ARBA00010617"/>
    </source>
</evidence>
<dbReference type="Proteomes" id="UP001291926">
    <property type="component" value="Unassembled WGS sequence"/>
</dbReference>
<evidence type="ECO:0000256" key="4">
    <source>
        <dbReference type="ARBA" id="ARBA00022617"/>
    </source>
</evidence>
<evidence type="ECO:0000256" key="9">
    <source>
        <dbReference type="RuleBase" id="RU000461"/>
    </source>
</evidence>
<dbReference type="Gene3D" id="1.10.630.10">
    <property type="entry name" value="Cytochrome P450"/>
    <property type="match status" value="1"/>
</dbReference>
<evidence type="ECO:0000313" key="11">
    <source>
        <dbReference type="EMBL" id="KAK4483061.1"/>
    </source>
</evidence>
<name>A0ABR0D1B5_9LAMI</name>
<organism evidence="11 12">
    <name type="scientific">Penstemon davidsonii</name>
    <dbReference type="NCBI Taxonomy" id="160366"/>
    <lineage>
        <taxon>Eukaryota</taxon>
        <taxon>Viridiplantae</taxon>
        <taxon>Streptophyta</taxon>
        <taxon>Embryophyta</taxon>
        <taxon>Tracheophyta</taxon>
        <taxon>Spermatophyta</taxon>
        <taxon>Magnoliopsida</taxon>
        <taxon>eudicotyledons</taxon>
        <taxon>Gunneridae</taxon>
        <taxon>Pentapetalae</taxon>
        <taxon>asterids</taxon>
        <taxon>lamiids</taxon>
        <taxon>Lamiales</taxon>
        <taxon>Plantaginaceae</taxon>
        <taxon>Cheloneae</taxon>
        <taxon>Penstemon</taxon>
    </lineage>
</organism>
<keyword evidence="6 9" id="KW-0560">Oxidoreductase</keyword>
<keyword evidence="10" id="KW-0812">Transmembrane</keyword>
<keyword evidence="10" id="KW-0472">Membrane</keyword>
<evidence type="ECO:0000256" key="1">
    <source>
        <dbReference type="ARBA" id="ARBA00001971"/>
    </source>
</evidence>
<evidence type="ECO:0008006" key="13">
    <source>
        <dbReference type="Google" id="ProtNLM"/>
    </source>
</evidence>
<evidence type="ECO:0000313" key="12">
    <source>
        <dbReference type="Proteomes" id="UP001291926"/>
    </source>
</evidence>
<evidence type="ECO:0000256" key="10">
    <source>
        <dbReference type="SAM" id="Phobius"/>
    </source>
</evidence>
<protein>
    <recommendedName>
        <fullName evidence="13">Cytochrome P450</fullName>
    </recommendedName>
</protein>
<dbReference type="PRINTS" id="PR00463">
    <property type="entry name" value="EP450I"/>
</dbReference>
<dbReference type="InterPro" id="IPR002401">
    <property type="entry name" value="Cyt_P450_E_grp-I"/>
</dbReference>
<gene>
    <name evidence="11" type="ORF">RD792_010237</name>
</gene>
<evidence type="ECO:0000256" key="2">
    <source>
        <dbReference type="ARBA" id="ARBA00004167"/>
    </source>
</evidence>
<evidence type="ECO:0000256" key="6">
    <source>
        <dbReference type="ARBA" id="ARBA00023002"/>
    </source>
</evidence>
<keyword evidence="5 9" id="KW-0479">Metal-binding</keyword>
<dbReference type="Pfam" id="PF00067">
    <property type="entry name" value="p450"/>
    <property type="match status" value="1"/>
</dbReference>
<comment type="cofactor">
    <cofactor evidence="1">
        <name>heme</name>
        <dbReference type="ChEBI" id="CHEBI:30413"/>
    </cofactor>
</comment>
<dbReference type="EMBL" id="JAYDYQ010002534">
    <property type="protein sequence ID" value="KAK4483061.1"/>
    <property type="molecule type" value="Genomic_DNA"/>
</dbReference>
<comment type="subcellular location">
    <subcellularLocation>
        <location evidence="2">Membrane</location>
        <topology evidence="2">Single-pass membrane protein</topology>
    </subcellularLocation>
</comment>
<keyword evidence="4 9" id="KW-0349">Heme</keyword>